<accession>A0A6J5N0S5</accession>
<dbReference type="InterPro" id="IPR021808">
    <property type="entry name" value="DUF3383"/>
</dbReference>
<proteinExistence type="predicted"/>
<reference evidence="1" key="1">
    <citation type="submission" date="2020-04" db="EMBL/GenBank/DDBJ databases">
        <authorList>
            <person name="Chiriac C."/>
            <person name="Salcher M."/>
            <person name="Ghai R."/>
            <person name="Kavagutti S V."/>
        </authorList>
    </citation>
    <scope>NUCLEOTIDE SEQUENCE</scope>
</reference>
<organism evidence="1">
    <name type="scientific">uncultured Caudovirales phage</name>
    <dbReference type="NCBI Taxonomy" id="2100421"/>
    <lineage>
        <taxon>Viruses</taxon>
        <taxon>Duplodnaviria</taxon>
        <taxon>Heunggongvirae</taxon>
        <taxon>Uroviricota</taxon>
        <taxon>Caudoviricetes</taxon>
        <taxon>Peduoviridae</taxon>
        <taxon>Maltschvirus</taxon>
        <taxon>Maltschvirus maltsch</taxon>
    </lineage>
</organism>
<dbReference type="EMBL" id="LR796527">
    <property type="protein sequence ID" value="CAB4149569.1"/>
    <property type="molecule type" value="Genomic_DNA"/>
</dbReference>
<protein>
    <submittedName>
        <fullName evidence="1">Uncharacterized protein</fullName>
    </submittedName>
</protein>
<name>A0A6J5N0S5_9CAUD</name>
<evidence type="ECO:0000313" key="1">
    <source>
        <dbReference type="EMBL" id="CAB4149569.1"/>
    </source>
</evidence>
<gene>
    <name evidence="1" type="ORF">UFOVP558_9</name>
</gene>
<dbReference type="Pfam" id="PF11863">
    <property type="entry name" value="DUF3383"/>
    <property type="match status" value="1"/>
</dbReference>
<sequence>MALPVSRLVRVVVNLSPLAAARRSFGILMVAGDSDVISGLERVRSYDTLEGVAEDFGTSAPEYFAAAAYFGQSPKPKTIMIGRWLRIATVGFNKGGILSSAEQLLSNFTVITTGTLTIPIDGVSRSVTGLDFSAQTNLNGVASVLQTALASWATVVWDGEAFVVKSITTGISSAVGYSTAGTVQTLLKLTSGTSQGLTPGYAAETPVECAAALVNISSAWYGLMFQASVQPTDDQSIAVSTFIEALDIKRIYGVTIINTNVLSSSVSDDLASRQKDGGYKRSFCQFSSTSAYAIASFFGRAFSVNFNANRSVITLMYKQEPGIVGEELTTTQANVLKDKRCNVFVKYVNDTVIIQYGVMSGPAWFDEIHGLDWFQDAIQNACYNLLYQSSTKIPQTDAGANQFVNAIGGVCDEAVNNGLVAPGTWNADGFGELAYGQYLKTGYYIYAQPMALQSQAERETRVAPPIQTAVKLAGAIQELDVIVDVNR</sequence>